<evidence type="ECO:0000313" key="5">
    <source>
        <dbReference type="Proteomes" id="UP000069940"/>
    </source>
</evidence>
<dbReference type="InterPro" id="IPR050468">
    <property type="entry name" value="Cuticle_Struct_Prot"/>
</dbReference>
<keyword evidence="1" id="KW-0193">Cuticle</keyword>
<sequence length="327" mass="36407">MKLILLSTVCLFSIIVQTIALPMKVSKPQALVTSREDRSLSPVAPIANGGPVNKDISPPTKPGTGYFIRVIPKEQDEFERLMDFFAVGEIDSPSELAGSPQKTSYGSYSPRQDDLTEPLLPPPVEQNEPNYYSAKPRKSKSKKYIPNQKLVNIKTTEHIEDIEKTENERSRQNAGLPSSGEIDEVDFLGGLDLEKLLASAWLTQADADAEAAKGKITTKEPAKPAPVAELNTGEYMPSQQRRMDENTRWLPSENEGARVDYQLHGHKGPDSYAFGYDTGSGKNRQFHVEERDNDGNVRGRYGYYTKSGKFRTVKYSSSPEKGFRVES</sequence>
<dbReference type="PANTHER" id="PTHR10380:SF240">
    <property type="match status" value="1"/>
</dbReference>
<dbReference type="PANTHER" id="PTHR10380">
    <property type="entry name" value="CUTICLE PROTEIN"/>
    <property type="match status" value="1"/>
</dbReference>
<dbReference type="InterPro" id="IPR000618">
    <property type="entry name" value="Insect_cuticle"/>
</dbReference>
<organism evidence="4 5">
    <name type="scientific">Aedes albopictus</name>
    <name type="common">Asian tiger mosquito</name>
    <name type="synonym">Stegomyia albopicta</name>
    <dbReference type="NCBI Taxonomy" id="7160"/>
    <lineage>
        <taxon>Eukaryota</taxon>
        <taxon>Metazoa</taxon>
        <taxon>Ecdysozoa</taxon>
        <taxon>Arthropoda</taxon>
        <taxon>Hexapoda</taxon>
        <taxon>Insecta</taxon>
        <taxon>Pterygota</taxon>
        <taxon>Neoptera</taxon>
        <taxon>Endopterygota</taxon>
        <taxon>Diptera</taxon>
        <taxon>Nematocera</taxon>
        <taxon>Culicoidea</taxon>
        <taxon>Culicidae</taxon>
        <taxon>Culicinae</taxon>
        <taxon>Aedini</taxon>
        <taxon>Aedes</taxon>
        <taxon>Stegomyia</taxon>
    </lineage>
</organism>
<dbReference type="PROSITE" id="PS51155">
    <property type="entry name" value="CHIT_BIND_RR_2"/>
    <property type="match status" value="1"/>
</dbReference>
<dbReference type="EnsemblMetazoa" id="AALFPA23_024490.R36503">
    <property type="protein sequence ID" value="AALFPA23_024490.P36503"/>
    <property type="gene ID" value="AALFPA23_024490"/>
</dbReference>
<feature type="compositionally biased region" description="Polar residues" evidence="2">
    <location>
        <begin position="100"/>
        <end position="110"/>
    </location>
</feature>
<evidence type="ECO:0000256" key="2">
    <source>
        <dbReference type="SAM" id="MobiDB-lite"/>
    </source>
</evidence>
<feature type="compositionally biased region" description="Basic and acidic residues" evidence="2">
    <location>
        <begin position="155"/>
        <end position="171"/>
    </location>
</feature>
<feature type="region of interest" description="Disordered" evidence="2">
    <location>
        <begin position="92"/>
        <end position="183"/>
    </location>
</feature>
<proteinExistence type="predicted"/>
<reference evidence="4" key="2">
    <citation type="submission" date="2025-05" db="UniProtKB">
        <authorList>
            <consortium name="EnsemblMetazoa"/>
        </authorList>
    </citation>
    <scope>IDENTIFICATION</scope>
    <source>
        <strain evidence="4">Foshan</strain>
    </source>
</reference>
<dbReference type="GeneID" id="109419880"/>
<evidence type="ECO:0000313" key="4">
    <source>
        <dbReference type="EnsemblMetazoa" id="AALFPA23_024490.P36503"/>
    </source>
</evidence>
<feature type="region of interest" description="Disordered" evidence="2">
    <location>
        <begin position="209"/>
        <end position="245"/>
    </location>
</feature>
<dbReference type="Pfam" id="PF00379">
    <property type="entry name" value="Chitin_bind_4"/>
    <property type="match status" value="1"/>
</dbReference>
<feature type="chain" id="PRO_5045271363" evidence="3">
    <location>
        <begin position="21"/>
        <end position="327"/>
    </location>
</feature>
<feature type="compositionally biased region" description="Basic and acidic residues" evidence="2">
    <location>
        <begin position="210"/>
        <end position="222"/>
    </location>
</feature>
<feature type="signal peptide" evidence="3">
    <location>
        <begin position="1"/>
        <end position="20"/>
    </location>
</feature>
<accession>A0ABM2A4X7</accession>
<protein>
    <submittedName>
        <fullName evidence="4">Uncharacterized protein</fullName>
    </submittedName>
</protein>
<dbReference type="RefSeq" id="XP_029708845.2">
    <property type="nucleotide sequence ID" value="XM_029852985.2"/>
</dbReference>
<dbReference type="Proteomes" id="UP000069940">
    <property type="component" value="Unassembled WGS sequence"/>
</dbReference>
<evidence type="ECO:0000256" key="1">
    <source>
        <dbReference type="PROSITE-ProRule" id="PRU00497"/>
    </source>
</evidence>
<keyword evidence="5" id="KW-1185">Reference proteome</keyword>
<reference evidence="5" key="1">
    <citation type="journal article" date="2015" name="Proc. Natl. Acad. Sci. U.S.A.">
        <title>Genome sequence of the Asian Tiger mosquito, Aedes albopictus, reveals insights into its biology, genetics, and evolution.</title>
        <authorList>
            <person name="Chen X.G."/>
            <person name="Jiang X."/>
            <person name="Gu J."/>
            <person name="Xu M."/>
            <person name="Wu Y."/>
            <person name="Deng Y."/>
            <person name="Zhang C."/>
            <person name="Bonizzoni M."/>
            <person name="Dermauw W."/>
            <person name="Vontas J."/>
            <person name="Armbruster P."/>
            <person name="Huang X."/>
            <person name="Yang Y."/>
            <person name="Zhang H."/>
            <person name="He W."/>
            <person name="Peng H."/>
            <person name="Liu Y."/>
            <person name="Wu K."/>
            <person name="Chen J."/>
            <person name="Lirakis M."/>
            <person name="Topalis P."/>
            <person name="Van Leeuwen T."/>
            <person name="Hall A.B."/>
            <person name="Jiang X."/>
            <person name="Thorpe C."/>
            <person name="Mueller R.L."/>
            <person name="Sun C."/>
            <person name="Waterhouse R.M."/>
            <person name="Yan G."/>
            <person name="Tu Z.J."/>
            <person name="Fang X."/>
            <person name="James A.A."/>
        </authorList>
    </citation>
    <scope>NUCLEOTIDE SEQUENCE [LARGE SCALE GENOMIC DNA]</scope>
    <source>
        <strain evidence="5">Foshan</strain>
    </source>
</reference>
<keyword evidence="3" id="KW-0732">Signal</keyword>
<name>A0ABM2A4X7_AEDAL</name>
<evidence type="ECO:0000256" key="3">
    <source>
        <dbReference type="SAM" id="SignalP"/>
    </source>
</evidence>